<name>A0A7J9CH14_GOSGO</name>
<dbReference type="GO" id="GO:0004523">
    <property type="term" value="F:RNA-DNA hybrid ribonuclease activity"/>
    <property type="evidence" value="ECO:0007669"/>
    <property type="project" value="InterPro"/>
</dbReference>
<organism evidence="2 3">
    <name type="scientific">Gossypium gossypioides</name>
    <name type="common">Mexican cotton</name>
    <name type="synonym">Selera gossypioides</name>
    <dbReference type="NCBI Taxonomy" id="34282"/>
    <lineage>
        <taxon>Eukaryota</taxon>
        <taxon>Viridiplantae</taxon>
        <taxon>Streptophyta</taxon>
        <taxon>Embryophyta</taxon>
        <taxon>Tracheophyta</taxon>
        <taxon>Spermatophyta</taxon>
        <taxon>Magnoliopsida</taxon>
        <taxon>eudicotyledons</taxon>
        <taxon>Gunneridae</taxon>
        <taxon>Pentapetalae</taxon>
        <taxon>rosids</taxon>
        <taxon>malvids</taxon>
        <taxon>Malvales</taxon>
        <taxon>Malvaceae</taxon>
        <taxon>Malvoideae</taxon>
        <taxon>Gossypium</taxon>
    </lineage>
</organism>
<evidence type="ECO:0000313" key="3">
    <source>
        <dbReference type="Proteomes" id="UP000593579"/>
    </source>
</evidence>
<accession>A0A7J9CH14</accession>
<keyword evidence="3" id="KW-1185">Reference proteome</keyword>
<dbReference type="OrthoDB" id="10388157at2759"/>
<protein>
    <recommendedName>
        <fullName evidence="1">RNase H type-1 domain-containing protein</fullName>
    </recommendedName>
</protein>
<dbReference type="EMBL" id="JABEZY010000010">
    <property type="protein sequence ID" value="MBA0747425.1"/>
    <property type="molecule type" value="Genomic_DNA"/>
</dbReference>
<evidence type="ECO:0000259" key="1">
    <source>
        <dbReference type="Pfam" id="PF13456"/>
    </source>
</evidence>
<gene>
    <name evidence="2" type="ORF">Gogos_004339</name>
</gene>
<evidence type="ECO:0000313" key="2">
    <source>
        <dbReference type="EMBL" id="MBA0747425.1"/>
    </source>
</evidence>
<dbReference type="Pfam" id="PF13456">
    <property type="entry name" value="RVT_3"/>
    <property type="match status" value="1"/>
</dbReference>
<sequence>MVCQFVKGSSSSGRKVALVSLGGGSKLMTDSKALWVQVLRVKYGVTKELPKTLSRSRCSFLWRALKKLPEVVIRKIIGVPQSHSIAVFEAELWGILDGLGILMDWGYDHVLIQTDNLEAIKAIQESPIGGSSLTLIRKIL</sequence>
<proteinExistence type="predicted"/>
<dbReference type="Proteomes" id="UP000593579">
    <property type="component" value="Unassembled WGS sequence"/>
</dbReference>
<dbReference type="GO" id="GO:0003676">
    <property type="term" value="F:nucleic acid binding"/>
    <property type="evidence" value="ECO:0007669"/>
    <property type="project" value="InterPro"/>
</dbReference>
<reference evidence="2 3" key="1">
    <citation type="journal article" date="2019" name="Genome Biol. Evol.">
        <title>Insights into the evolution of the New World diploid cottons (Gossypium, subgenus Houzingenia) based on genome sequencing.</title>
        <authorList>
            <person name="Grover C.E."/>
            <person name="Arick M.A. 2nd"/>
            <person name="Thrash A."/>
            <person name="Conover J.L."/>
            <person name="Sanders W.S."/>
            <person name="Peterson D.G."/>
            <person name="Frelichowski J.E."/>
            <person name="Scheffler J.A."/>
            <person name="Scheffler B.E."/>
            <person name="Wendel J.F."/>
        </authorList>
    </citation>
    <scope>NUCLEOTIDE SEQUENCE [LARGE SCALE GENOMIC DNA]</scope>
    <source>
        <strain evidence="2">5</strain>
        <tissue evidence="2">Leaf</tissue>
    </source>
</reference>
<comment type="caution">
    <text evidence="2">The sequence shown here is derived from an EMBL/GenBank/DDBJ whole genome shotgun (WGS) entry which is preliminary data.</text>
</comment>
<feature type="domain" description="RNase H type-1" evidence="1">
    <location>
        <begin position="82"/>
        <end position="126"/>
    </location>
</feature>
<dbReference type="InterPro" id="IPR002156">
    <property type="entry name" value="RNaseH_domain"/>
</dbReference>
<dbReference type="AlphaFoldDB" id="A0A7J9CH14"/>